<feature type="domain" description="Schlafen AlbA-2" evidence="1">
    <location>
        <begin position="15"/>
        <end position="148"/>
    </location>
</feature>
<gene>
    <name evidence="2" type="ORF">DF017_12560</name>
</gene>
<evidence type="ECO:0000313" key="2">
    <source>
        <dbReference type="EMBL" id="RQY93896.1"/>
    </source>
</evidence>
<accession>A0ABX9YT31</accession>
<dbReference type="Gene3D" id="3.30.950.30">
    <property type="entry name" value="Schlafen, AAA domain"/>
    <property type="match status" value="1"/>
</dbReference>
<keyword evidence="3" id="KW-1185">Reference proteome</keyword>
<dbReference type="GO" id="GO:0005524">
    <property type="term" value="F:ATP binding"/>
    <property type="evidence" value="ECO:0007669"/>
    <property type="project" value="UniProtKB-KW"/>
</dbReference>
<dbReference type="EMBL" id="QTPM01000012">
    <property type="protein sequence ID" value="RQY93896.1"/>
    <property type="molecule type" value="Genomic_DNA"/>
</dbReference>
<dbReference type="Proteomes" id="UP000281098">
    <property type="component" value="Unassembled WGS sequence"/>
</dbReference>
<protein>
    <submittedName>
        <fullName evidence="2">ATP-binding protein</fullName>
    </submittedName>
</protein>
<proteinExistence type="predicted"/>
<reference evidence="2 3" key="1">
    <citation type="submission" date="2018-08" db="EMBL/GenBank/DDBJ databases">
        <title>Comparative analysis of Burkholderia isolates from Puerto Rico.</title>
        <authorList>
            <person name="Hall C."/>
            <person name="Sahl J."/>
            <person name="Wagner D."/>
        </authorList>
    </citation>
    <scope>NUCLEOTIDE SEQUENCE [LARGE SCALE GENOMIC DNA]</scope>
    <source>
        <strain evidence="2 3">Bp8966</strain>
    </source>
</reference>
<evidence type="ECO:0000313" key="3">
    <source>
        <dbReference type="Proteomes" id="UP000281098"/>
    </source>
</evidence>
<dbReference type="InterPro" id="IPR007421">
    <property type="entry name" value="Schlafen_AlbA_2_dom"/>
</dbReference>
<dbReference type="InterPro" id="IPR038461">
    <property type="entry name" value="Schlafen_AlbA_2_dom_sf"/>
</dbReference>
<dbReference type="Pfam" id="PF04326">
    <property type="entry name" value="SLFN_AlbA_2"/>
    <property type="match status" value="1"/>
</dbReference>
<name>A0ABX9YT31_9BURK</name>
<comment type="caution">
    <text evidence="2">The sequence shown here is derived from an EMBL/GenBank/DDBJ whole genome shotgun (WGS) entry which is preliminary data.</text>
</comment>
<keyword evidence="2" id="KW-0547">Nucleotide-binding</keyword>
<organism evidence="2 3">
    <name type="scientific">Burkholderia stagnalis</name>
    <dbReference type="NCBI Taxonomy" id="1503054"/>
    <lineage>
        <taxon>Bacteria</taxon>
        <taxon>Pseudomonadati</taxon>
        <taxon>Pseudomonadota</taxon>
        <taxon>Betaproteobacteria</taxon>
        <taxon>Burkholderiales</taxon>
        <taxon>Burkholderiaceae</taxon>
        <taxon>Burkholderia</taxon>
        <taxon>Burkholderia cepacia complex</taxon>
    </lineage>
</organism>
<sequence>MDNTRLKTLVERPSESLAVEIKTWIDPDSVEGRSKLVRAILALRNANGGYLLIGFDDKSLVPDLERAPADVRSAFHPDKIYELVARFASELFDVAIEFVERDAGVYPVIVIPAGVRTPVAAKSDLILNDKKLVAEGDIYVRTLNSNRRPSSAKVHWKDWPALIDTCFDNREADIGRFVRRHLNGLAPDAVKQILGAIGADNAGEPVEQDRLQTLLDDGRRRFSAEVVGRSLSLPETGYWEVALCLDGPVPDQKVGTFLNLLRSSNPEYSGWPVWLVSDDFGNEADRPRVIDQAWEALVALPSGRHTDFERFDPKGNFYHLRALFDDLQLTDYSPQPGVAFDYALPIYDCAEAIAVGLAFAKAMGCHEDDCTLKFAFRWSGLRGRELVSWYGRGGIISPGRKAHQDTITMYQSVPLSTPLSAIGGLLAQSLQPLYALFNGFELSAKVIEDKSTQLVERKANF</sequence>
<keyword evidence="2" id="KW-0067">ATP-binding</keyword>
<evidence type="ECO:0000259" key="1">
    <source>
        <dbReference type="Pfam" id="PF04326"/>
    </source>
</evidence>